<dbReference type="InterPro" id="IPR026856">
    <property type="entry name" value="Sialidase_fam"/>
</dbReference>
<evidence type="ECO:0000313" key="8">
    <source>
        <dbReference type="EMBL" id="SES12269.1"/>
    </source>
</evidence>
<dbReference type="EMBL" id="FOGG01000033">
    <property type="protein sequence ID" value="SES12269.1"/>
    <property type="molecule type" value="Genomic_DNA"/>
</dbReference>
<evidence type="ECO:0000259" key="7">
    <source>
        <dbReference type="Pfam" id="PF14873"/>
    </source>
</evidence>
<dbReference type="CDD" id="cd15482">
    <property type="entry name" value="Sialidase_non-viral"/>
    <property type="match status" value="1"/>
</dbReference>
<name>A0A1H9USF4_9SPHI</name>
<feature type="chain" id="PRO_5011605845" description="exo-alpha-sialidase" evidence="5">
    <location>
        <begin position="20"/>
        <end position="508"/>
    </location>
</feature>
<dbReference type="Pfam" id="PF14873">
    <property type="entry name" value="BNR_assoc_N"/>
    <property type="match status" value="1"/>
</dbReference>
<evidence type="ECO:0000256" key="1">
    <source>
        <dbReference type="ARBA" id="ARBA00000427"/>
    </source>
</evidence>
<dbReference type="Gene3D" id="2.120.10.10">
    <property type="match status" value="1"/>
</dbReference>
<dbReference type="GO" id="GO:0005737">
    <property type="term" value="C:cytoplasm"/>
    <property type="evidence" value="ECO:0007669"/>
    <property type="project" value="TreeGrafter"/>
</dbReference>
<evidence type="ECO:0000313" key="9">
    <source>
        <dbReference type="Proteomes" id="UP000199572"/>
    </source>
</evidence>
<dbReference type="OrthoDB" id="7294637at2"/>
<dbReference type="EC" id="3.2.1.18" evidence="3"/>
<dbReference type="AlphaFoldDB" id="A0A1H9USF4"/>
<dbReference type="Proteomes" id="UP000199572">
    <property type="component" value="Unassembled WGS sequence"/>
</dbReference>
<evidence type="ECO:0000256" key="5">
    <source>
        <dbReference type="SAM" id="SignalP"/>
    </source>
</evidence>
<evidence type="ECO:0000256" key="4">
    <source>
        <dbReference type="ARBA" id="ARBA00022737"/>
    </source>
</evidence>
<protein>
    <recommendedName>
        <fullName evidence="3">exo-alpha-sialidase</fullName>
        <ecNumber evidence="3">3.2.1.18</ecNumber>
    </recommendedName>
</protein>
<dbReference type="PANTHER" id="PTHR10628">
    <property type="entry name" value="SIALIDASE"/>
    <property type="match status" value="1"/>
</dbReference>
<reference evidence="8 9" key="1">
    <citation type="submission" date="2016-10" db="EMBL/GenBank/DDBJ databases">
        <authorList>
            <person name="de Groot N.N."/>
        </authorList>
    </citation>
    <scope>NUCLEOTIDE SEQUENCE [LARGE SCALE GENOMIC DNA]</scope>
    <source>
        <strain evidence="8 9">DSM 18610</strain>
    </source>
</reference>
<evidence type="ECO:0000259" key="6">
    <source>
        <dbReference type="Pfam" id="PF13859"/>
    </source>
</evidence>
<dbReference type="PANTHER" id="PTHR10628:SF30">
    <property type="entry name" value="EXO-ALPHA-SIALIDASE"/>
    <property type="match status" value="1"/>
</dbReference>
<dbReference type="SUPFAM" id="SSF50939">
    <property type="entry name" value="Sialidases"/>
    <property type="match status" value="1"/>
</dbReference>
<dbReference type="InterPro" id="IPR011040">
    <property type="entry name" value="Sialidase"/>
</dbReference>
<sequence length="508" mass="55907">MKNIPYLILFILGIQPCFAQSAGSSKTLAVTALKQPVLTRESSNPIIHFNINAEKLDLKAITGTLGTVSINNIKRIALYDTDSVGKFTDQKMIGSVVPKQRQFTIPFNAAIAPGKHYLWLSIELKETANIKEKLQLELQYLAAKDGEKYKFEQNKNTFYLGSTVRKHGDDQVNTYRIPGIATTNTGALISVYDVRYLNSRDLPGHVDVGMSKSADGGKTWQAMKIIMDMGEPHENNGVGDPAVLFDPATKTIYVVALWSKGNRSIAGSKPGLSPDETGQLVLVKSTDDGLTWSKPVSITEQVKNPKWNLFFNGPGTGSVMVDGTLVFAAQYWDENKLPHGTIIYSKDHGQTWKAGIGAKDNTTESAVVETEPGKLMLNMRDNAGRYRSISTTTDFGQSWTTHQTSGNTLADPVCMGSLIKAKVRVKGQLKEVLFFSNVNSSKDRKDLTVKASLDLGETWLASNQLLIDERPSFGYSALTLIDENTLGLIYEGVRDLFFVRIPVSDVIR</sequence>
<keyword evidence="4" id="KW-0677">Repeat</keyword>
<dbReference type="PRINTS" id="PR01803">
    <property type="entry name" value="TCSIALIDASE"/>
</dbReference>
<comment type="similarity">
    <text evidence="2">Belongs to the glycosyl hydrolase 33 family.</text>
</comment>
<comment type="catalytic activity">
    <reaction evidence="1">
        <text>Hydrolysis of alpha-(2-&gt;3)-, alpha-(2-&gt;6)-, alpha-(2-&gt;8)- glycosidic linkages of terminal sialic acid residues in oligosaccharides, glycoproteins, glycolipids, colominic acid and synthetic substrates.</text>
        <dbReference type="EC" id="3.2.1.18"/>
    </reaction>
</comment>
<organism evidence="8 9">
    <name type="scientific">Pedobacter rhizosphaerae</name>
    <dbReference type="NCBI Taxonomy" id="390241"/>
    <lineage>
        <taxon>Bacteria</taxon>
        <taxon>Pseudomonadati</taxon>
        <taxon>Bacteroidota</taxon>
        <taxon>Sphingobacteriia</taxon>
        <taxon>Sphingobacteriales</taxon>
        <taxon>Sphingobacteriaceae</taxon>
        <taxon>Pedobacter</taxon>
    </lineage>
</organism>
<evidence type="ECO:0000256" key="3">
    <source>
        <dbReference type="ARBA" id="ARBA00012733"/>
    </source>
</evidence>
<dbReference type="GO" id="GO:0004308">
    <property type="term" value="F:exo-alpha-sialidase activity"/>
    <property type="evidence" value="ECO:0007669"/>
    <property type="project" value="UniProtKB-EC"/>
</dbReference>
<dbReference type="GO" id="GO:0009313">
    <property type="term" value="P:oligosaccharide catabolic process"/>
    <property type="evidence" value="ECO:0007669"/>
    <property type="project" value="TreeGrafter"/>
</dbReference>
<keyword evidence="5" id="KW-0732">Signal</keyword>
<accession>A0A1H9USF4</accession>
<dbReference type="STRING" id="390241.SAMN04488023_13338"/>
<keyword evidence="9" id="KW-1185">Reference proteome</keyword>
<dbReference type="RefSeq" id="WP_090887713.1">
    <property type="nucleotide sequence ID" value="NZ_FOGG01000033.1"/>
</dbReference>
<dbReference type="GO" id="GO:0006689">
    <property type="term" value="P:ganglioside catabolic process"/>
    <property type="evidence" value="ECO:0007669"/>
    <property type="project" value="TreeGrafter"/>
</dbReference>
<dbReference type="InterPro" id="IPR029456">
    <property type="entry name" value="Sialidase_N"/>
</dbReference>
<dbReference type="InterPro" id="IPR036278">
    <property type="entry name" value="Sialidase_sf"/>
</dbReference>
<evidence type="ECO:0000256" key="2">
    <source>
        <dbReference type="ARBA" id="ARBA00009348"/>
    </source>
</evidence>
<dbReference type="Gene3D" id="2.60.40.1290">
    <property type="match status" value="1"/>
</dbReference>
<dbReference type="Pfam" id="PF13859">
    <property type="entry name" value="BNR_3"/>
    <property type="match status" value="1"/>
</dbReference>
<gene>
    <name evidence="8" type="ORF">SAMN04488023_13338</name>
</gene>
<feature type="signal peptide" evidence="5">
    <location>
        <begin position="1"/>
        <end position="19"/>
    </location>
</feature>
<feature type="domain" description="Sialidase" evidence="6">
    <location>
        <begin position="185"/>
        <end position="469"/>
    </location>
</feature>
<dbReference type="GO" id="GO:0016020">
    <property type="term" value="C:membrane"/>
    <property type="evidence" value="ECO:0007669"/>
    <property type="project" value="TreeGrafter"/>
</dbReference>
<feature type="domain" description="Sialidase N-terminal" evidence="7">
    <location>
        <begin position="28"/>
        <end position="144"/>
    </location>
</feature>
<proteinExistence type="inferred from homology"/>
<dbReference type="InterPro" id="IPR008377">
    <property type="entry name" value="Sialidase_trypan"/>
</dbReference>